<feature type="transmembrane region" description="Helical" evidence="1">
    <location>
        <begin position="107"/>
        <end position="128"/>
    </location>
</feature>
<reference evidence="2 3" key="1">
    <citation type="submission" date="2016-10" db="EMBL/GenBank/DDBJ databases">
        <authorList>
            <person name="de Groot N.N."/>
        </authorList>
    </citation>
    <scope>NUCLEOTIDE SEQUENCE [LARGE SCALE GENOMIC DNA]</scope>
    <source>
        <strain evidence="2 3">DSM 23995</strain>
    </source>
</reference>
<feature type="transmembrane region" description="Helical" evidence="1">
    <location>
        <begin position="18"/>
        <end position="37"/>
    </location>
</feature>
<dbReference type="EMBL" id="FONT01000001">
    <property type="protein sequence ID" value="SFE26531.1"/>
    <property type="molecule type" value="Genomic_DNA"/>
</dbReference>
<evidence type="ECO:0000256" key="1">
    <source>
        <dbReference type="SAM" id="Phobius"/>
    </source>
</evidence>
<dbReference type="RefSeq" id="WP_091655948.1">
    <property type="nucleotide sequence ID" value="NZ_FONT01000001.1"/>
</dbReference>
<feature type="transmembrane region" description="Helical" evidence="1">
    <location>
        <begin position="49"/>
        <end position="75"/>
    </location>
</feature>
<dbReference type="Proteomes" id="UP000199516">
    <property type="component" value="Unassembled WGS sequence"/>
</dbReference>
<organism evidence="2 3">
    <name type="scientific">Alteribacillus iranensis</name>
    <dbReference type="NCBI Taxonomy" id="930128"/>
    <lineage>
        <taxon>Bacteria</taxon>
        <taxon>Bacillati</taxon>
        <taxon>Bacillota</taxon>
        <taxon>Bacilli</taxon>
        <taxon>Bacillales</taxon>
        <taxon>Bacillaceae</taxon>
        <taxon>Alteribacillus</taxon>
    </lineage>
</organism>
<proteinExistence type="predicted"/>
<keyword evidence="1" id="KW-0812">Transmembrane</keyword>
<evidence type="ECO:0000313" key="2">
    <source>
        <dbReference type="EMBL" id="SFE26531.1"/>
    </source>
</evidence>
<dbReference type="Pfam" id="PF11667">
    <property type="entry name" value="DUF3267"/>
    <property type="match status" value="1"/>
</dbReference>
<accession>A0A1I1Z451</accession>
<feature type="transmembrane region" description="Helical" evidence="1">
    <location>
        <begin position="134"/>
        <end position="155"/>
    </location>
</feature>
<keyword evidence="3" id="KW-1185">Reference proteome</keyword>
<dbReference type="AlphaFoldDB" id="A0A1I1Z451"/>
<dbReference type="OrthoDB" id="2360495at2"/>
<evidence type="ECO:0000313" key="3">
    <source>
        <dbReference type="Proteomes" id="UP000199516"/>
    </source>
</evidence>
<keyword evidence="1" id="KW-0472">Membrane</keyword>
<name>A0A1I1Z451_9BACI</name>
<dbReference type="InterPro" id="IPR021683">
    <property type="entry name" value="DUF3267"/>
</dbReference>
<sequence length="182" mass="21027">MNCWKSINVKKEYNTFRLLLLSILSMILSFIFSYLIFSLSHPGIVFAEIGMANTILFFLLLFPLHLVLDTIPLWLAGVRMKLRRHQPNKSKILVVTMESKKPIGRNMYMLAVLFPTFFVGILSVWGALLFPSYAHLFIVLFSFNMGLSVYDFVYVKPLFSAPKHSYIEQKQNGLDILLKQPM</sequence>
<protein>
    <submittedName>
        <fullName evidence="2">Putative zincin peptidase</fullName>
    </submittedName>
</protein>
<keyword evidence="1" id="KW-1133">Transmembrane helix</keyword>
<gene>
    <name evidence="2" type="ORF">SAMN05192532_10130</name>
</gene>
<dbReference type="STRING" id="930128.SAMN05192532_10130"/>